<dbReference type="InterPro" id="IPR050498">
    <property type="entry name" value="Ycf3"/>
</dbReference>
<gene>
    <name evidence="5" type="ORF">GCM10007854_18910</name>
</gene>
<dbReference type="InterPro" id="IPR000157">
    <property type="entry name" value="TIR_dom"/>
</dbReference>
<evidence type="ECO:0000313" key="5">
    <source>
        <dbReference type="EMBL" id="GLQ20936.1"/>
    </source>
</evidence>
<evidence type="ECO:0000256" key="3">
    <source>
        <dbReference type="PROSITE-ProRule" id="PRU00339"/>
    </source>
</evidence>
<keyword evidence="1" id="KW-0677">Repeat</keyword>
<dbReference type="Pfam" id="PF13676">
    <property type="entry name" value="TIR_2"/>
    <property type="match status" value="1"/>
</dbReference>
<feature type="domain" description="TIR" evidence="4">
    <location>
        <begin position="18"/>
        <end position="125"/>
    </location>
</feature>
<evidence type="ECO:0000256" key="1">
    <source>
        <dbReference type="ARBA" id="ARBA00022737"/>
    </source>
</evidence>
<dbReference type="PANTHER" id="PTHR44858">
    <property type="entry name" value="TETRATRICOPEPTIDE REPEAT PROTEIN 6"/>
    <property type="match status" value="1"/>
</dbReference>
<dbReference type="Gene3D" id="3.40.50.10140">
    <property type="entry name" value="Toll/interleukin-1 receptor homology (TIR) domain"/>
    <property type="match status" value="1"/>
</dbReference>
<dbReference type="Gene3D" id="3.40.50.10070">
    <property type="entry name" value="TolB, N-terminal domain"/>
    <property type="match status" value="1"/>
</dbReference>
<sequence>MADETDRDGEDEIVRPRIFLSYTRAEQDIARTIVSLLEGAGFDVWWDDLLEGGDTYLPTTEAALEAADCVVVLWSELSVNSNWVRDEAQFGREQNRLVPLSLDGTMAPLGFRQIQMIDIQGWTGDAQSREGERIIAAVRAQAQAGDDEDAMQRNAVSGVAAATARMPRPGPTHRPALSRRALLAGGVVAGSGALAFGAWQLKLFGSPTEDTVSMAVLRFANLTGDADQAWFSDGLSGELRRALARNPLLRVSAPTSSTAMADADEFEIGRLLGVKNILRGSVQRSGTVMRISTELVQVADGLIRWAESYDRTLDDVLAVQSEIADSVATALIAQIVSEDEVRKTLDQQKEVGGTGNVAAYEAYLRGLAFYDLSSGEESDRAALAQFDAAIAADPAFASAWAMRAIMLSGIANWTSGAEAVADLFKQSMASAQRSIELEPNLVRGHLALAFAFNSGRLDRSAAYPHYAKAQALAPGDADTLRSVAIFYAYGDQADQAVSIIDKVLELDPLNARAFRSAAFIALLARDYDLTIRRVEQALALNPTLASAYYAMACAYHAKGDWAEAHAAFEKEPVPLFSRVGQAITLDKRAGRTAAQPVYDAIVSEYGDSSLYQQAQILAQWGESDAAITVLQRAFAESDPGVLLATNDVMLDPIRNRPEFGPLIATLAGQ</sequence>
<dbReference type="SUPFAM" id="SSF52200">
    <property type="entry name" value="Toll/Interleukin receptor TIR domain"/>
    <property type="match status" value="1"/>
</dbReference>
<evidence type="ECO:0000313" key="6">
    <source>
        <dbReference type="Proteomes" id="UP001161390"/>
    </source>
</evidence>
<reference evidence="5" key="1">
    <citation type="journal article" date="2014" name="Int. J. Syst. Evol. Microbiol.">
        <title>Complete genome of a new Firmicutes species belonging to the dominant human colonic microbiota ('Ruminococcus bicirculans') reveals two chromosomes and a selective capacity to utilize plant glucans.</title>
        <authorList>
            <consortium name="NISC Comparative Sequencing Program"/>
            <person name="Wegmann U."/>
            <person name="Louis P."/>
            <person name="Goesmann A."/>
            <person name="Henrissat B."/>
            <person name="Duncan S.H."/>
            <person name="Flint H.J."/>
        </authorList>
    </citation>
    <scope>NUCLEOTIDE SEQUENCE</scope>
    <source>
        <strain evidence="5">NBRC 108216</strain>
    </source>
</reference>
<comment type="caution">
    <text evidence="5">The sequence shown here is derived from an EMBL/GenBank/DDBJ whole genome shotgun (WGS) entry which is preliminary data.</text>
</comment>
<name>A0ABQ5V0A4_9PROT</name>
<dbReference type="InterPro" id="IPR011990">
    <property type="entry name" value="TPR-like_helical_dom_sf"/>
</dbReference>
<organism evidence="5 6">
    <name type="scientific">Algimonas porphyrae</name>
    <dbReference type="NCBI Taxonomy" id="1128113"/>
    <lineage>
        <taxon>Bacteria</taxon>
        <taxon>Pseudomonadati</taxon>
        <taxon>Pseudomonadota</taxon>
        <taxon>Alphaproteobacteria</taxon>
        <taxon>Maricaulales</taxon>
        <taxon>Robiginitomaculaceae</taxon>
        <taxon>Algimonas</taxon>
    </lineage>
</organism>
<dbReference type="SUPFAM" id="SSF48452">
    <property type="entry name" value="TPR-like"/>
    <property type="match status" value="1"/>
</dbReference>
<feature type="repeat" description="TPR" evidence="3">
    <location>
        <begin position="477"/>
        <end position="510"/>
    </location>
</feature>
<dbReference type="Gene3D" id="1.25.40.10">
    <property type="entry name" value="Tetratricopeptide repeat domain"/>
    <property type="match status" value="2"/>
</dbReference>
<keyword evidence="6" id="KW-1185">Reference proteome</keyword>
<evidence type="ECO:0000256" key="2">
    <source>
        <dbReference type="ARBA" id="ARBA00022803"/>
    </source>
</evidence>
<dbReference type="SMART" id="SM00028">
    <property type="entry name" value="TPR"/>
    <property type="match status" value="3"/>
</dbReference>
<accession>A0ABQ5V0A4</accession>
<dbReference type="PANTHER" id="PTHR44858:SF1">
    <property type="entry name" value="UDP-N-ACETYLGLUCOSAMINE--PEPTIDE N-ACETYLGLUCOSAMINYLTRANSFERASE SPINDLY-RELATED"/>
    <property type="match status" value="1"/>
</dbReference>
<dbReference type="InterPro" id="IPR035897">
    <property type="entry name" value="Toll_tir_struct_dom_sf"/>
</dbReference>
<dbReference type="PROSITE" id="PS50005">
    <property type="entry name" value="TPR"/>
    <property type="match status" value="1"/>
</dbReference>
<dbReference type="InterPro" id="IPR019734">
    <property type="entry name" value="TPR_rpt"/>
</dbReference>
<dbReference type="Proteomes" id="UP001161390">
    <property type="component" value="Unassembled WGS sequence"/>
</dbReference>
<protein>
    <recommendedName>
        <fullName evidence="4">TIR domain-containing protein</fullName>
    </recommendedName>
</protein>
<keyword evidence="2 3" id="KW-0802">TPR repeat</keyword>
<dbReference type="EMBL" id="BSNJ01000004">
    <property type="protein sequence ID" value="GLQ20936.1"/>
    <property type="molecule type" value="Genomic_DNA"/>
</dbReference>
<dbReference type="RefSeq" id="WP_284371985.1">
    <property type="nucleotide sequence ID" value="NZ_BSNJ01000004.1"/>
</dbReference>
<proteinExistence type="predicted"/>
<evidence type="ECO:0000259" key="4">
    <source>
        <dbReference type="Pfam" id="PF13676"/>
    </source>
</evidence>
<dbReference type="Pfam" id="PF13431">
    <property type="entry name" value="TPR_17"/>
    <property type="match status" value="1"/>
</dbReference>
<reference evidence="5" key="2">
    <citation type="submission" date="2023-01" db="EMBL/GenBank/DDBJ databases">
        <title>Draft genome sequence of Algimonas porphyrae strain NBRC 108216.</title>
        <authorList>
            <person name="Sun Q."/>
            <person name="Mori K."/>
        </authorList>
    </citation>
    <scope>NUCLEOTIDE SEQUENCE</scope>
    <source>
        <strain evidence="5">NBRC 108216</strain>
    </source>
</reference>